<feature type="region of interest" description="Disordered" evidence="1">
    <location>
        <begin position="1"/>
        <end position="55"/>
    </location>
</feature>
<organism evidence="2 3">
    <name type="scientific">Pyxicephalus adspersus</name>
    <name type="common">African bullfrog</name>
    <dbReference type="NCBI Taxonomy" id="30357"/>
    <lineage>
        <taxon>Eukaryota</taxon>
        <taxon>Metazoa</taxon>
        <taxon>Chordata</taxon>
        <taxon>Craniata</taxon>
        <taxon>Vertebrata</taxon>
        <taxon>Euteleostomi</taxon>
        <taxon>Amphibia</taxon>
        <taxon>Batrachia</taxon>
        <taxon>Anura</taxon>
        <taxon>Neobatrachia</taxon>
        <taxon>Ranoidea</taxon>
        <taxon>Pyxicephalidae</taxon>
        <taxon>Pyxicephalinae</taxon>
        <taxon>Pyxicephalus</taxon>
    </lineage>
</organism>
<gene>
    <name evidence="2" type="ORF">GDO54_017647</name>
</gene>
<dbReference type="AlphaFoldDB" id="A0AAV3AC88"/>
<evidence type="ECO:0000313" key="3">
    <source>
        <dbReference type="Proteomes" id="UP001181693"/>
    </source>
</evidence>
<evidence type="ECO:0000256" key="1">
    <source>
        <dbReference type="SAM" id="MobiDB-lite"/>
    </source>
</evidence>
<evidence type="ECO:0000313" key="2">
    <source>
        <dbReference type="EMBL" id="DBA20910.1"/>
    </source>
</evidence>
<name>A0AAV3AC88_PYXAD</name>
<feature type="compositionally biased region" description="Low complexity" evidence="1">
    <location>
        <begin position="25"/>
        <end position="51"/>
    </location>
</feature>
<reference evidence="2" key="1">
    <citation type="thesis" date="2020" institute="ProQuest LLC" country="789 East Eisenhower Parkway, Ann Arbor, MI, USA">
        <title>Comparative Genomics and Chromosome Evolution.</title>
        <authorList>
            <person name="Mudd A.B."/>
        </authorList>
    </citation>
    <scope>NUCLEOTIDE SEQUENCE</scope>
    <source>
        <strain evidence="2">1538</strain>
        <tissue evidence="2">Blood</tissue>
    </source>
</reference>
<dbReference type="EMBL" id="DYDO01000007">
    <property type="protein sequence ID" value="DBA20910.1"/>
    <property type="molecule type" value="Genomic_DNA"/>
</dbReference>
<proteinExistence type="predicted"/>
<dbReference type="Proteomes" id="UP001181693">
    <property type="component" value="Unassembled WGS sequence"/>
</dbReference>
<keyword evidence="3" id="KW-1185">Reference proteome</keyword>
<sequence length="82" mass="8639">MEGESQPKRLFQGTSSMLSPDVTPLSDYSCLSSDLDSSSSSDSSFDSTDSESTAKECRVADLPVACSNSSSSFISLDDLSPK</sequence>
<accession>A0AAV3AC88</accession>
<comment type="caution">
    <text evidence="2">The sequence shown here is derived from an EMBL/GenBank/DDBJ whole genome shotgun (WGS) entry which is preliminary data.</text>
</comment>
<protein>
    <submittedName>
        <fullName evidence="2">Uncharacterized protein</fullName>
    </submittedName>
</protein>